<comment type="caution">
    <text evidence="7">The sequence shown here is derived from an EMBL/GenBank/DDBJ whole genome shotgun (WGS) entry which is preliminary data.</text>
</comment>
<dbReference type="GO" id="GO:1901605">
    <property type="term" value="P:alpha-amino acid metabolic process"/>
    <property type="evidence" value="ECO:0007669"/>
    <property type="project" value="UniProtKB-ARBA"/>
</dbReference>
<evidence type="ECO:0000256" key="4">
    <source>
        <dbReference type="PIRSR" id="PIRSR006278-1"/>
    </source>
</evidence>
<dbReference type="AlphaFoldDB" id="A0A292YQ98"/>
<feature type="domain" description="Tryptophan synthase beta chain-like PALP" evidence="6">
    <location>
        <begin position="11"/>
        <end position="317"/>
    </location>
</feature>
<dbReference type="RefSeq" id="WP_096182659.1">
    <property type="nucleotide sequence ID" value="NZ_BDUF01000068.1"/>
</dbReference>
<dbReference type="PIRSF" id="PIRSF006278">
    <property type="entry name" value="ACCD_DCysDesulf"/>
    <property type="match status" value="1"/>
</dbReference>
<evidence type="ECO:0000256" key="3">
    <source>
        <dbReference type="ARBA" id="ARBA00022898"/>
    </source>
</evidence>
<evidence type="ECO:0000313" key="7">
    <source>
        <dbReference type="EMBL" id="GAX90933.1"/>
    </source>
</evidence>
<dbReference type="GO" id="GO:0019148">
    <property type="term" value="F:D-cysteine desulfhydrase activity"/>
    <property type="evidence" value="ECO:0007669"/>
    <property type="project" value="TreeGrafter"/>
</dbReference>
<reference evidence="8" key="1">
    <citation type="submission" date="2017-07" db="EMBL/GenBank/DDBJ databases">
        <title>Draft genome sequence of Effusibacillus lacus strain skLN1.</title>
        <authorList>
            <person name="Watanabe M."/>
            <person name="Kojima H."/>
            <person name="Fukui M."/>
        </authorList>
    </citation>
    <scope>NUCLEOTIDE SEQUENCE [LARGE SCALE GENOMIC DNA]</scope>
    <source>
        <strain evidence="8">skLN1</strain>
    </source>
</reference>
<organism evidence="7 8">
    <name type="scientific">Effusibacillus lacus</name>
    <dbReference type="NCBI Taxonomy" id="1348429"/>
    <lineage>
        <taxon>Bacteria</taxon>
        <taxon>Bacillati</taxon>
        <taxon>Bacillota</taxon>
        <taxon>Bacilli</taxon>
        <taxon>Bacillales</taxon>
        <taxon>Alicyclobacillaceae</taxon>
        <taxon>Effusibacillus</taxon>
    </lineage>
</organism>
<protein>
    <submittedName>
        <fullName evidence="7">D-cysteine desulfhydrase</fullName>
    </submittedName>
</protein>
<proteinExistence type="inferred from homology"/>
<dbReference type="InterPro" id="IPR027278">
    <property type="entry name" value="ACCD_DCysDesulf"/>
</dbReference>
<dbReference type="InterPro" id="IPR036052">
    <property type="entry name" value="TrpB-like_PALP_sf"/>
</dbReference>
<comment type="cofactor">
    <cofactor evidence="1">
        <name>pyridoxal 5'-phosphate</name>
        <dbReference type="ChEBI" id="CHEBI:597326"/>
    </cofactor>
</comment>
<evidence type="ECO:0000313" key="8">
    <source>
        <dbReference type="Proteomes" id="UP000217785"/>
    </source>
</evidence>
<dbReference type="PANTHER" id="PTHR43780">
    <property type="entry name" value="1-AMINOCYCLOPROPANE-1-CARBOXYLATE DEAMINASE-RELATED"/>
    <property type="match status" value="1"/>
</dbReference>
<dbReference type="OrthoDB" id="9801249at2"/>
<keyword evidence="3 5" id="KW-0663">Pyridoxal phosphate</keyword>
<dbReference type="InterPro" id="IPR001926">
    <property type="entry name" value="TrpB-like_PALP"/>
</dbReference>
<feature type="modified residue" description="N6-(pyridoxal phosphate)lysine" evidence="5">
    <location>
        <position position="50"/>
    </location>
</feature>
<keyword evidence="8" id="KW-1185">Reference proteome</keyword>
<dbReference type="PANTHER" id="PTHR43780:SF2">
    <property type="entry name" value="1-AMINOCYCLOPROPANE-1-CARBOXYLATE DEAMINASE-RELATED"/>
    <property type="match status" value="1"/>
</dbReference>
<name>A0A292YQ98_9BACL</name>
<dbReference type="EMBL" id="BDUF01000068">
    <property type="protein sequence ID" value="GAX90933.1"/>
    <property type="molecule type" value="Genomic_DNA"/>
</dbReference>
<sequence>MSGSPVPAPLSLAAVPTPMHRLHRLSEAFGTEVWIKRDDMTGDMATAGNKIRKLEYLLADALQKGADCVVTTGGPQSNHTRAVTALAVRLGMESVIVAAGRDPGTRRANLLMNELMGARILFSETYSPADQEAALLRTCRELAAQGRKPYLIPVGGSNGLGTLGYIRAYEEMSRQREDGGLQFDWIFVTVGSGGTYAGLLLGQYLTSSKQTQPEKIVGISTWLNRNDSIRLVASCLTEAADWIGGSPPVSPYIEDSYLGKGYGVPTEGCLEAIALLARTEGIFLDHVYTGKTMAALLDYIKKGVVRPADRVLFWHTGGATGIFAREWR</sequence>
<evidence type="ECO:0000256" key="1">
    <source>
        <dbReference type="ARBA" id="ARBA00001933"/>
    </source>
</evidence>
<gene>
    <name evidence="7" type="ORF">EFBL_2575</name>
</gene>
<dbReference type="Gene3D" id="3.40.50.1100">
    <property type="match status" value="2"/>
</dbReference>
<feature type="active site" description="Nucleophile" evidence="4">
    <location>
        <position position="77"/>
    </location>
</feature>
<dbReference type="Proteomes" id="UP000217785">
    <property type="component" value="Unassembled WGS sequence"/>
</dbReference>
<dbReference type="Pfam" id="PF00291">
    <property type="entry name" value="PALP"/>
    <property type="match status" value="1"/>
</dbReference>
<comment type="similarity">
    <text evidence="2">Belongs to the ACC deaminase/D-cysteine desulfhydrase family.</text>
</comment>
<evidence type="ECO:0000256" key="5">
    <source>
        <dbReference type="PIRSR" id="PIRSR006278-2"/>
    </source>
</evidence>
<evidence type="ECO:0000256" key="2">
    <source>
        <dbReference type="ARBA" id="ARBA00008639"/>
    </source>
</evidence>
<evidence type="ECO:0000259" key="6">
    <source>
        <dbReference type="Pfam" id="PF00291"/>
    </source>
</evidence>
<accession>A0A292YQ98</accession>
<dbReference type="SUPFAM" id="SSF53686">
    <property type="entry name" value="Tryptophan synthase beta subunit-like PLP-dependent enzymes"/>
    <property type="match status" value="1"/>
</dbReference>